<evidence type="ECO:0000313" key="8">
    <source>
        <dbReference type="Proteomes" id="UP000217199"/>
    </source>
</evidence>
<dbReference type="PANTHER" id="PTHR45973:SF23">
    <property type="entry name" value="PROTEIN PHOSPHATASE 1 REGULATORY SUBUNIT 7"/>
    <property type="match status" value="1"/>
</dbReference>
<dbReference type="InParanoid" id="A0A286UAP6"/>
<dbReference type="STRING" id="2282107.A0A286UAP6"/>
<comment type="subcellular location">
    <subcellularLocation>
        <location evidence="1">Nucleus</location>
    </subcellularLocation>
</comment>
<evidence type="ECO:0000313" key="7">
    <source>
        <dbReference type="EMBL" id="PAV16652.1"/>
    </source>
</evidence>
<dbReference type="Pfam" id="PF12799">
    <property type="entry name" value="LRR_4"/>
    <property type="match status" value="1"/>
</dbReference>
<protein>
    <recommendedName>
        <fullName evidence="9">Protein phosphatase 1 regulatory subunit 7</fullName>
    </recommendedName>
</protein>
<dbReference type="FunCoup" id="A0A286UAP6">
    <property type="interactions" value="210"/>
</dbReference>
<reference evidence="7 8" key="1">
    <citation type="journal article" date="2017" name="Mol. Ecol.">
        <title>Comparative and population genomic landscape of Phellinus noxius: A hypervariable fungus causing root rot in trees.</title>
        <authorList>
            <person name="Chung C.L."/>
            <person name="Lee T.J."/>
            <person name="Akiba M."/>
            <person name="Lee H.H."/>
            <person name="Kuo T.H."/>
            <person name="Liu D."/>
            <person name="Ke H.M."/>
            <person name="Yokoi T."/>
            <person name="Roa M.B."/>
            <person name="Lu M.J."/>
            <person name="Chang Y.Y."/>
            <person name="Ann P.J."/>
            <person name="Tsai J.N."/>
            <person name="Chen C.Y."/>
            <person name="Tzean S.S."/>
            <person name="Ota Y."/>
            <person name="Hattori T."/>
            <person name="Sahashi N."/>
            <person name="Liou R.F."/>
            <person name="Kikuchi T."/>
            <person name="Tsai I.J."/>
        </authorList>
    </citation>
    <scope>NUCLEOTIDE SEQUENCE [LARGE SCALE GENOMIC DNA]</scope>
    <source>
        <strain evidence="7 8">FFPRI411160</strain>
    </source>
</reference>
<gene>
    <name evidence="7" type="ORF">PNOK_0827200</name>
</gene>
<dbReference type="Gene3D" id="3.80.10.10">
    <property type="entry name" value="Ribonuclease Inhibitor"/>
    <property type="match status" value="2"/>
</dbReference>
<dbReference type="InterPro" id="IPR032675">
    <property type="entry name" value="LRR_dom_sf"/>
</dbReference>
<dbReference type="SMART" id="SM00369">
    <property type="entry name" value="LRR_TYP"/>
    <property type="match status" value="6"/>
</dbReference>
<proteinExistence type="inferred from homology"/>
<dbReference type="Pfam" id="PF14580">
    <property type="entry name" value="LRR_9"/>
    <property type="match status" value="1"/>
</dbReference>
<organism evidence="7 8">
    <name type="scientific">Pyrrhoderma noxium</name>
    <dbReference type="NCBI Taxonomy" id="2282107"/>
    <lineage>
        <taxon>Eukaryota</taxon>
        <taxon>Fungi</taxon>
        <taxon>Dikarya</taxon>
        <taxon>Basidiomycota</taxon>
        <taxon>Agaricomycotina</taxon>
        <taxon>Agaricomycetes</taxon>
        <taxon>Hymenochaetales</taxon>
        <taxon>Hymenochaetaceae</taxon>
        <taxon>Pyrrhoderma</taxon>
    </lineage>
</organism>
<feature type="compositionally biased region" description="Basic and acidic residues" evidence="6">
    <location>
        <begin position="1"/>
        <end position="12"/>
    </location>
</feature>
<evidence type="ECO:0008006" key="9">
    <source>
        <dbReference type="Google" id="ProtNLM"/>
    </source>
</evidence>
<dbReference type="InterPro" id="IPR003591">
    <property type="entry name" value="Leu-rich_rpt_typical-subtyp"/>
</dbReference>
<dbReference type="EMBL" id="NBII01000008">
    <property type="protein sequence ID" value="PAV16652.1"/>
    <property type="molecule type" value="Genomic_DNA"/>
</dbReference>
<keyword evidence="4" id="KW-0539">Nucleus</keyword>
<evidence type="ECO:0000256" key="5">
    <source>
        <dbReference type="ARBA" id="ARBA00023460"/>
    </source>
</evidence>
<dbReference type="PROSITE" id="PS51450">
    <property type="entry name" value="LRR"/>
    <property type="match status" value="5"/>
</dbReference>
<dbReference type="SUPFAM" id="SSF52058">
    <property type="entry name" value="L domain-like"/>
    <property type="match status" value="1"/>
</dbReference>
<feature type="region of interest" description="Disordered" evidence="6">
    <location>
        <begin position="1"/>
        <end position="85"/>
    </location>
</feature>
<keyword evidence="3" id="KW-0677">Repeat</keyword>
<keyword evidence="2" id="KW-0433">Leucine-rich repeat</keyword>
<dbReference type="Pfam" id="PF13855">
    <property type="entry name" value="LRR_8"/>
    <property type="match status" value="1"/>
</dbReference>
<dbReference type="InterPro" id="IPR001611">
    <property type="entry name" value="Leu-rich_rpt"/>
</dbReference>
<sequence length="390" mass="43636">MADELIEKEKGVVRVGGEQNDRDMNEDAVGGNRDILNGNSPADVEVSEGKKEKKRATLIVQPESEDEGDGDEDEDIDGENPSIEDLLADLPDDTEEIELVHSRLSNLQSLRLPRFGNNLKKLCLRQNNISTLELDVFGPLSGLEELDLYDNKLKAIGNALDGCSRMAVLDFSFNLLRSIPDCLNHFPSLHTIFFVQNKISHISPGSLSSVGRTLRSLELGGNRIRKIENLEDLVNLEELWLGKNKIGKLEGLDNFLKLKILSIQSNRIEKLEGLNNLVDLEELYISHNGIKKLEGLEGNKKLRVLDIGNNFIQKLEGLEQLSCLEEVWASGNQITALTDLKSQLGDKQDLETIYLENNPVQRAEGSAYRRKIGLELPQVKQIDATFVKKF</sequence>
<dbReference type="OrthoDB" id="266138at2759"/>
<evidence type="ECO:0000256" key="6">
    <source>
        <dbReference type="SAM" id="MobiDB-lite"/>
    </source>
</evidence>
<evidence type="ECO:0000256" key="3">
    <source>
        <dbReference type="ARBA" id="ARBA00022737"/>
    </source>
</evidence>
<feature type="compositionally biased region" description="Acidic residues" evidence="6">
    <location>
        <begin position="63"/>
        <end position="78"/>
    </location>
</feature>
<dbReference type="FunFam" id="3.80.10.10:FF:000312">
    <property type="entry name" value="Protein phosphatases pp1 regulatory subunit, putative"/>
    <property type="match status" value="1"/>
</dbReference>
<dbReference type="GO" id="GO:0005634">
    <property type="term" value="C:nucleus"/>
    <property type="evidence" value="ECO:0007669"/>
    <property type="project" value="UniProtKB-SubCell"/>
</dbReference>
<comment type="similarity">
    <text evidence="5">Belongs to the SDS22 family.</text>
</comment>
<accession>A0A286UAP6</accession>
<dbReference type="InterPro" id="IPR050576">
    <property type="entry name" value="Cilia_flagella_integrity"/>
</dbReference>
<dbReference type="PANTHER" id="PTHR45973">
    <property type="entry name" value="PROTEIN PHOSPHATASE 1 REGULATORY SUBUNIT SDS22-RELATED"/>
    <property type="match status" value="1"/>
</dbReference>
<evidence type="ECO:0000256" key="2">
    <source>
        <dbReference type="ARBA" id="ARBA00022614"/>
    </source>
</evidence>
<keyword evidence="8" id="KW-1185">Reference proteome</keyword>
<dbReference type="SMART" id="SM00365">
    <property type="entry name" value="LRR_SD22"/>
    <property type="match status" value="9"/>
</dbReference>
<dbReference type="InterPro" id="IPR025875">
    <property type="entry name" value="Leu-rich_rpt_4"/>
</dbReference>
<dbReference type="Proteomes" id="UP000217199">
    <property type="component" value="Unassembled WGS sequence"/>
</dbReference>
<name>A0A286UAP6_9AGAM</name>
<comment type="caution">
    <text evidence="7">The sequence shown here is derived from an EMBL/GenBank/DDBJ whole genome shotgun (WGS) entry which is preliminary data.</text>
</comment>
<dbReference type="AlphaFoldDB" id="A0A286UAP6"/>
<evidence type="ECO:0000256" key="4">
    <source>
        <dbReference type="ARBA" id="ARBA00023242"/>
    </source>
</evidence>
<evidence type="ECO:0000256" key="1">
    <source>
        <dbReference type="ARBA" id="ARBA00004123"/>
    </source>
</evidence>